<dbReference type="EMBL" id="GBXM01018828">
    <property type="protein sequence ID" value="JAH89749.1"/>
    <property type="molecule type" value="Transcribed_RNA"/>
</dbReference>
<accession>A0A0E9WHA0</accession>
<reference evidence="1" key="2">
    <citation type="journal article" date="2015" name="Fish Shellfish Immunol.">
        <title>Early steps in the European eel (Anguilla anguilla)-Vibrio vulnificus interaction in the gills: Role of the RtxA13 toxin.</title>
        <authorList>
            <person name="Callol A."/>
            <person name="Pajuelo D."/>
            <person name="Ebbesson L."/>
            <person name="Teles M."/>
            <person name="MacKenzie S."/>
            <person name="Amaro C."/>
        </authorList>
    </citation>
    <scope>NUCLEOTIDE SEQUENCE</scope>
</reference>
<sequence length="47" mass="5500">MRAGGGSSWLTSQFYCPFLNGFLNPWNEQKKKQCFSLYNRDMIPSHN</sequence>
<proteinExistence type="predicted"/>
<evidence type="ECO:0000313" key="1">
    <source>
        <dbReference type="EMBL" id="JAH89749.1"/>
    </source>
</evidence>
<reference evidence="1" key="1">
    <citation type="submission" date="2014-11" db="EMBL/GenBank/DDBJ databases">
        <authorList>
            <person name="Amaro Gonzalez C."/>
        </authorList>
    </citation>
    <scope>NUCLEOTIDE SEQUENCE</scope>
</reference>
<name>A0A0E9WHA0_ANGAN</name>
<dbReference type="AlphaFoldDB" id="A0A0E9WHA0"/>
<organism evidence="1">
    <name type="scientific">Anguilla anguilla</name>
    <name type="common">European freshwater eel</name>
    <name type="synonym">Muraena anguilla</name>
    <dbReference type="NCBI Taxonomy" id="7936"/>
    <lineage>
        <taxon>Eukaryota</taxon>
        <taxon>Metazoa</taxon>
        <taxon>Chordata</taxon>
        <taxon>Craniata</taxon>
        <taxon>Vertebrata</taxon>
        <taxon>Euteleostomi</taxon>
        <taxon>Actinopterygii</taxon>
        <taxon>Neopterygii</taxon>
        <taxon>Teleostei</taxon>
        <taxon>Anguilliformes</taxon>
        <taxon>Anguillidae</taxon>
        <taxon>Anguilla</taxon>
    </lineage>
</organism>
<protein>
    <submittedName>
        <fullName evidence="1">Uncharacterized protein</fullName>
    </submittedName>
</protein>